<evidence type="ECO:0000313" key="2">
    <source>
        <dbReference type="EMBL" id="CAG8685414.1"/>
    </source>
</evidence>
<feature type="compositionally biased region" description="Polar residues" evidence="1">
    <location>
        <begin position="1"/>
        <end position="16"/>
    </location>
</feature>
<gene>
    <name evidence="2" type="ORF">AMORRO_LOCUS11446</name>
</gene>
<proteinExistence type="predicted"/>
<name>A0A9N9EMH2_9GLOM</name>
<sequence>SRCSAQGHGTNGNSNCGMLGSFRQGSGRGRRVSGRKSHSIGSMGNIGIGVDVGGMNGFGMGVGMIGDMTVGSVQQTSSMHGNRENYFKTEERLHNHEGHLQA</sequence>
<evidence type="ECO:0000313" key="3">
    <source>
        <dbReference type="Proteomes" id="UP000789342"/>
    </source>
</evidence>
<organism evidence="2 3">
    <name type="scientific">Acaulospora morrowiae</name>
    <dbReference type="NCBI Taxonomy" id="94023"/>
    <lineage>
        <taxon>Eukaryota</taxon>
        <taxon>Fungi</taxon>
        <taxon>Fungi incertae sedis</taxon>
        <taxon>Mucoromycota</taxon>
        <taxon>Glomeromycotina</taxon>
        <taxon>Glomeromycetes</taxon>
        <taxon>Diversisporales</taxon>
        <taxon>Acaulosporaceae</taxon>
        <taxon>Acaulospora</taxon>
    </lineage>
</organism>
<protein>
    <submittedName>
        <fullName evidence="2">18381_t:CDS:1</fullName>
    </submittedName>
</protein>
<reference evidence="2" key="1">
    <citation type="submission" date="2021-06" db="EMBL/GenBank/DDBJ databases">
        <authorList>
            <person name="Kallberg Y."/>
            <person name="Tangrot J."/>
            <person name="Rosling A."/>
        </authorList>
    </citation>
    <scope>NUCLEOTIDE SEQUENCE</scope>
    <source>
        <strain evidence="2">CL551</strain>
    </source>
</reference>
<dbReference type="Proteomes" id="UP000789342">
    <property type="component" value="Unassembled WGS sequence"/>
</dbReference>
<comment type="caution">
    <text evidence="2">The sequence shown here is derived from an EMBL/GenBank/DDBJ whole genome shotgun (WGS) entry which is preliminary data.</text>
</comment>
<accession>A0A9N9EMH2</accession>
<feature type="region of interest" description="Disordered" evidence="1">
    <location>
        <begin position="1"/>
        <end position="46"/>
    </location>
</feature>
<dbReference type="AlphaFoldDB" id="A0A9N9EMH2"/>
<keyword evidence="3" id="KW-1185">Reference proteome</keyword>
<feature type="compositionally biased region" description="Basic residues" evidence="1">
    <location>
        <begin position="28"/>
        <end position="38"/>
    </location>
</feature>
<feature type="non-terminal residue" evidence="2">
    <location>
        <position position="1"/>
    </location>
</feature>
<dbReference type="EMBL" id="CAJVPV010014509">
    <property type="protein sequence ID" value="CAG8685414.1"/>
    <property type="molecule type" value="Genomic_DNA"/>
</dbReference>
<evidence type="ECO:0000256" key="1">
    <source>
        <dbReference type="SAM" id="MobiDB-lite"/>
    </source>
</evidence>